<organism evidence="4 5">
    <name type="scientific">Angustibacter aerolatus</name>
    <dbReference type="NCBI Taxonomy" id="1162965"/>
    <lineage>
        <taxon>Bacteria</taxon>
        <taxon>Bacillati</taxon>
        <taxon>Actinomycetota</taxon>
        <taxon>Actinomycetes</taxon>
        <taxon>Kineosporiales</taxon>
        <taxon>Kineosporiaceae</taxon>
    </lineage>
</organism>
<reference evidence="5" key="1">
    <citation type="journal article" date="2019" name="Int. J. Syst. Evol. Microbiol.">
        <title>The Global Catalogue of Microorganisms (GCM) 10K type strain sequencing project: providing services to taxonomists for standard genome sequencing and annotation.</title>
        <authorList>
            <consortium name="The Broad Institute Genomics Platform"/>
            <consortium name="The Broad Institute Genome Sequencing Center for Infectious Disease"/>
            <person name="Wu L."/>
            <person name="Ma J."/>
        </authorList>
    </citation>
    <scope>NUCLEOTIDE SEQUENCE [LARGE SCALE GENOMIC DNA]</scope>
    <source>
        <strain evidence="5">NBRC 108730</strain>
    </source>
</reference>
<evidence type="ECO:0000313" key="4">
    <source>
        <dbReference type="EMBL" id="GMA86838.1"/>
    </source>
</evidence>
<gene>
    <name evidence="4" type="ORF">GCM10025868_20880</name>
</gene>
<dbReference type="PANTHER" id="PTHR43401">
    <property type="entry name" value="L-THREONINE 3-DEHYDROGENASE"/>
    <property type="match status" value="1"/>
</dbReference>
<dbReference type="Gene3D" id="3.40.50.720">
    <property type="entry name" value="NAD(P)-binding Rossmann-like Domain"/>
    <property type="match status" value="1"/>
</dbReference>
<dbReference type="InterPro" id="IPR036291">
    <property type="entry name" value="NAD(P)-bd_dom_sf"/>
</dbReference>
<comment type="caution">
    <text evidence="4">The sequence shown here is derived from an EMBL/GenBank/DDBJ whole genome shotgun (WGS) entry which is preliminary data.</text>
</comment>
<dbReference type="Pfam" id="PF00107">
    <property type="entry name" value="ADH_zinc_N"/>
    <property type="match status" value="1"/>
</dbReference>
<comment type="cofactor">
    <cofactor evidence="1">
        <name>Zn(2+)</name>
        <dbReference type="ChEBI" id="CHEBI:29105"/>
    </cofactor>
</comment>
<proteinExistence type="predicted"/>
<keyword evidence="5" id="KW-1185">Reference proteome</keyword>
<evidence type="ECO:0000313" key="5">
    <source>
        <dbReference type="Proteomes" id="UP001157017"/>
    </source>
</evidence>
<evidence type="ECO:0000259" key="3">
    <source>
        <dbReference type="Pfam" id="PF00107"/>
    </source>
</evidence>
<protein>
    <recommendedName>
        <fullName evidence="3">Alcohol dehydrogenase-like C-terminal domain-containing protein</fullName>
    </recommendedName>
</protein>
<dbReference type="Gene3D" id="3.90.180.10">
    <property type="entry name" value="Medium-chain alcohol dehydrogenases, catalytic domain"/>
    <property type="match status" value="1"/>
</dbReference>
<dbReference type="Proteomes" id="UP001157017">
    <property type="component" value="Unassembled WGS sequence"/>
</dbReference>
<dbReference type="InterPro" id="IPR050129">
    <property type="entry name" value="Zn_alcohol_dh"/>
</dbReference>
<sequence length="153" mass="16559">MKRAGAGRVDVVDLNAERLQTAVRWGAATPSPRPTSLEMPRGWDVVIDCTGVVAAIEDGLPRVDKGGTFLQFGVTGMHDTAKWNPYVVFNQEITITGSMAVLRAYERAAALFADGVLDPDVMISHRYGLEDYPKALQQFADGVGRKIQVNPGA</sequence>
<keyword evidence="2" id="KW-0560">Oxidoreductase</keyword>
<evidence type="ECO:0000256" key="1">
    <source>
        <dbReference type="ARBA" id="ARBA00001947"/>
    </source>
</evidence>
<dbReference type="EMBL" id="BSUZ01000001">
    <property type="protein sequence ID" value="GMA86838.1"/>
    <property type="molecule type" value="Genomic_DNA"/>
</dbReference>
<dbReference type="InterPro" id="IPR013149">
    <property type="entry name" value="ADH-like_C"/>
</dbReference>
<feature type="domain" description="Alcohol dehydrogenase-like C-terminal" evidence="3">
    <location>
        <begin position="2"/>
        <end position="112"/>
    </location>
</feature>
<dbReference type="SUPFAM" id="SSF51735">
    <property type="entry name" value="NAD(P)-binding Rossmann-fold domains"/>
    <property type="match status" value="1"/>
</dbReference>
<evidence type="ECO:0000256" key="2">
    <source>
        <dbReference type="ARBA" id="ARBA00023002"/>
    </source>
</evidence>
<name>A0ABQ6JHF7_9ACTN</name>
<accession>A0ABQ6JHF7</accession>
<dbReference type="PANTHER" id="PTHR43401:SF5">
    <property type="entry name" value="ALCOHOL DEHYDROGENASE-RELATED"/>
    <property type="match status" value="1"/>
</dbReference>